<proteinExistence type="predicted"/>
<accession>A0A6A1VLQ1</accession>
<keyword evidence="3" id="KW-1185">Reference proteome</keyword>
<dbReference type="OrthoDB" id="1162128at2759"/>
<protein>
    <submittedName>
        <fullName evidence="2">Basic 7S globulin</fullName>
    </submittedName>
</protein>
<dbReference type="AlphaFoldDB" id="A0A6A1VLQ1"/>
<feature type="domain" description="Xylanase inhibitor C-terminal" evidence="1">
    <location>
        <begin position="30"/>
        <end position="86"/>
    </location>
</feature>
<reference evidence="2 3" key="1">
    <citation type="journal article" date="2019" name="Plant Biotechnol. J.">
        <title>The red bayberry genome and genetic basis of sex determination.</title>
        <authorList>
            <person name="Jia H.M."/>
            <person name="Jia H.J."/>
            <person name="Cai Q.L."/>
            <person name="Wang Y."/>
            <person name="Zhao H.B."/>
            <person name="Yang W.F."/>
            <person name="Wang G.Y."/>
            <person name="Li Y.H."/>
            <person name="Zhan D.L."/>
            <person name="Shen Y.T."/>
            <person name="Niu Q.F."/>
            <person name="Chang L."/>
            <person name="Qiu J."/>
            <person name="Zhao L."/>
            <person name="Xie H.B."/>
            <person name="Fu W.Y."/>
            <person name="Jin J."/>
            <person name="Li X.W."/>
            <person name="Jiao Y."/>
            <person name="Zhou C.C."/>
            <person name="Tu T."/>
            <person name="Chai C.Y."/>
            <person name="Gao J.L."/>
            <person name="Fan L.J."/>
            <person name="van de Weg E."/>
            <person name="Wang J.Y."/>
            <person name="Gao Z.S."/>
        </authorList>
    </citation>
    <scope>NUCLEOTIDE SEQUENCE [LARGE SCALE GENOMIC DNA]</scope>
    <source>
        <tissue evidence="2">Leaves</tissue>
    </source>
</reference>
<dbReference type="SUPFAM" id="SSF50630">
    <property type="entry name" value="Acid proteases"/>
    <property type="match status" value="1"/>
</dbReference>
<dbReference type="InterPro" id="IPR021109">
    <property type="entry name" value="Peptidase_aspartic_dom_sf"/>
</dbReference>
<gene>
    <name evidence="2" type="ORF">CJ030_MR5G016201</name>
</gene>
<sequence>MSSQLCPPPSLQRASTPVMLSSSLSRRRITLGSCVPQIDLVLQKPSMYWRVFGANSMVEVSNGVLCLGFADGGSKPRTSIVIGGHHSRFC</sequence>
<dbReference type="Gene3D" id="2.40.70.10">
    <property type="entry name" value="Acid Proteases"/>
    <property type="match status" value="1"/>
</dbReference>
<evidence type="ECO:0000313" key="2">
    <source>
        <dbReference type="EMBL" id="KAB1213694.1"/>
    </source>
</evidence>
<dbReference type="EMBL" id="RXIC02000023">
    <property type="protein sequence ID" value="KAB1213694.1"/>
    <property type="molecule type" value="Genomic_DNA"/>
</dbReference>
<comment type="caution">
    <text evidence="2">The sequence shown here is derived from an EMBL/GenBank/DDBJ whole genome shotgun (WGS) entry which is preliminary data.</text>
</comment>
<dbReference type="InterPro" id="IPR032799">
    <property type="entry name" value="TAXi_C"/>
</dbReference>
<organism evidence="2 3">
    <name type="scientific">Morella rubra</name>
    <name type="common">Chinese bayberry</name>
    <dbReference type="NCBI Taxonomy" id="262757"/>
    <lineage>
        <taxon>Eukaryota</taxon>
        <taxon>Viridiplantae</taxon>
        <taxon>Streptophyta</taxon>
        <taxon>Embryophyta</taxon>
        <taxon>Tracheophyta</taxon>
        <taxon>Spermatophyta</taxon>
        <taxon>Magnoliopsida</taxon>
        <taxon>eudicotyledons</taxon>
        <taxon>Gunneridae</taxon>
        <taxon>Pentapetalae</taxon>
        <taxon>rosids</taxon>
        <taxon>fabids</taxon>
        <taxon>Fagales</taxon>
        <taxon>Myricaceae</taxon>
        <taxon>Morella</taxon>
    </lineage>
</organism>
<evidence type="ECO:0000259" key="1">
    <source>
        <dbReference type="Pfam" id="PF14541"/>
    </source>
</evidence>
<dbReference type="Proteomes" id="UP000516437">
    <property type="component" value="Chromosome 5"/>
</dbReference>
<dbReference type="Pfam" id="PF14541">
    <property type="entry name" value="TAXi_C"/>
    <property type="match status" value="1"/>
</dbReference>
<name>A0A6A1VLQ1_9ROSI</name>
<evidence type="ECO:0000313" key="3">
    <source>
        <dbReference type="Proteomes" id="UP000516437"/>
    </source>
</evidence>